<dbReference type="PANTHER" id="PTHR30188:SF3">
    <property type="entry name" value="ABC TRANSPORTER PERMEASE"/>
    <property type="match status" value="1"/>
</dbReference>
<accession>A0A831YAR6</accession>
<name>A0A831YAR6_9AQUI</name>
<dbReference type="GO" id="GO:0043190">
    <property type="term" value="C:ATP-binding cassette (ABC) transporter complex"/>
    <property type="evidence" value="ECO:0007669"/>
    <property type="project" value="InterPro"/>
</dbReference>
<dbReference type="InterPro" id="IPR003453">
    <property type="entry name" value="ABC_MlaE_roteobac"/>
</dbReference>
<comment type="caution">
    <text evidence="2">The sequence shown here is derived from an EMBL/GenBank/DDBJ whole genome shotgun (WGS) entry which is preliminary data.</text>
</comment>
<protein>
    <submittedName>
        <fullName evidence="2">ABC transporter permease</fullName>
    </submittedName>
</protein>
<dbReference type="PANTHER" id="PTHR30188">
    <property type="entry name" value="ABC TRANSPORTER PERMEASE PROTEIN-RELATED"/>
    <property type="match status" value="1"/>
</dbReference>
<dbReference type="Proteomes" id="UP000885621">
    <property type="component" value="Unassembled WGS sequence"/>
</dbReference>
<evidence type="ECO:0000313" key="2">
    <source>
        <dbReference type="EMBL" id="HEV09190.1"/>
    </source>
</evidence>
<comment type="similarity">
    <text evidence="1">Belongs to the MlaE permease family.</text>
</comment>
<sequence length="349" mass="39092">MFLYIENNVLYLKGYWTVENFKDIKKQLTDLKNNSFDYVDASQLEKLDFYGGYLINQYLKDFDIKNIQDKNMEILRLSKDIPNLPPKKSNIFLELIEGFYQKLTDYVAFVSFTGEVLINSIRRVKDLEARNLFKELEETALKSLGIITVLSFLIGVVIAYQSSAMLATFGANIFIVDLVSISLARELSPLIVGIIVAGRSASSFTAEIGLMKVSEEIDFLKTLGISPYSTIVLPKLLTLIVWLPILITYSTILGILGAMIVSDITLGIPPNQFFQRLAETLSFDHYLAGVVKGPVFGIAIGLIGVYEGFKVQQKAESIGFSVTKSVVRGIFAIILIDAIFSVIYRWLDI</sequence>
<dbReference type="EMBL" id="DSFC01000125">
    <property type="protein sequence ID" value="HEV09190.1"/>
    <property type="molecule type" value="Genomic_DNA"/>
</dbReference>
<dbReference type="NCBIfam" id="TIGR00056">
    <property type="entry name" value="MlaE family lipid ABC transporter permease subunit"/>
    <property type="match status" value="1"/>
</dbReference>
<dbReference type="GO" id="GO:0005548">
    <property type="term" value="F:phospholipid transporter activity"/>
    <property type="evidence" value="ECO:0007669"/>
    <property type="project" value="TreeGrafter"/>
</dbReference>
<dbReference type="InterPro" id="IPR030802">
    <property type="entry name" value="Permease_MalE"/>
</dbReference>
<keyword evidence="1" id="KW-0812">Transmembrane</keyword>
<proteinExistence type="inferred from homology"/>
<keyword evidence="1" id="KW-1133">Transmembrane helix</keyword>
<reference evidence="2" key="1">
    <citation type="journal article" date="2020" name="mSystems">
        <title>Genome- and Community-Level Interaction Insights into Carbon Utilization and Element Cycling Functions of Hydrothermarchaeota in Hydrothermal Sediment.</title>
        <authorList>
            <person name="Zhou Z."/>
            <person name="Liu Y."/>
            <person name="Xu W."/>
            <person name="Pan J."/>
            <person name="Luo Z.H."/>
            <person name="Li M."/>
        </authorList>
    </citation>
    <scope>NUCLEOTIDE SEQUENCE [LARGE SCALE GENOMIC DNA]</scope>
    <source>
        <strain evidence="2">SpSt-1257</strain>
    </source>
</reference>
<organism evidence="2">
    <name type="scientific">Sulfurihydrogenibium azorense</name>
    <dbReference type="NCBI Taxonomy" id="309806"/>
    <lineage>
        <taxon>Bacteria</taxon>
        <taxon>Pseudomonadati</taxon>
        <taxon>Aquificota</taxon>
        <taxon>Aquificia</taxon>
        <taxon>Aquificales</taxon>
        <taxon>Hydrogenothermaceae</taxon>
        <taxon>Sulfurihydrogenibium</taxon>
    </lineage>
</organism>
<feature type="transmembrane region" description="Helical" evidence="1">
    <location>
        <begin position="236"/>
        <end position="261"/>
    </location>
</feature>
<feature type="transmembrane region" description="Helical" evidence="1">
    <location>
        <begin position="326"/>
        <end position="347"/>
    </location>
</feature>
<comment type="caution">
    <text evidence="1">Lacks conserved residue(s) required for the propagation of feature annotation.</text>
</comment>
<dbReference type="AlphaFoldDB" id="A0A831YAR6"/>
<keyword evidence="1" id="KW-0472">Membrane</keyword>
<dbReference type="Pfam" id="PF02405">
    <property type="entry name" value="MlaE"/>
    <property type="match status" value="1"/>
</dbReference>
<evidence type="ECO:0000256" key="1">
    <source>
        <dbReference type="RuleBase" id="RU362044"/>
    </source>
</evidence>
<feature type="transmembrane region" description="Helical" evidence="1">
    <location>
        <begin position="286"/>
        <end position="306"/>
    </location>
</feature>
<gene>
    <name evidence="2" type="ORF">ENO34_02185</name>
</gene>